<feature type="region of interest" description="Disordered" evidence="1">
    <location>
        <begin position="72"/>
        <end position="91"/>
    </location>
</feature>
<gene>
    <name evidence="2" type="ORF">EJD97_004146</name>
</gene>
<name>A0A6N2BZR4_SOLCI</name>
<evidence type="ECO:0008006" key="3">
    <source>
        <dbReference type="Google" id="ProtNLM"/>
    </source>
</evidence>
<protein>
    <recommendedName>
        <fullName evidence="3">Integrase core domain containing protein</fullName>
    </recommendedName>
</protein>
<dbReference type="EMBL" id="RXGB01001579">
    <property type="protein sequence ID" value="TMW98359.1"/>
    <property type="molecule type" value="Genomic_DNA"/>
</dbReference>
<organism evidence="2">
    <name type="scientific">Solanum chilense</name>
    <name type="common">Tomato</name>
    <name type="synonym">Lycopersicon chilense</name>
    <dbReference type="NCBI Taxonomy" id="4083"/>
    <lineage>
        <taxon>Eukaryota</taxon>
        <taxon>Viridiplantae</taxon>
        <taxon>Streptophyta</taxon>
        <taxon>Embryophyta</taxon>
        <taxon>Tracheophyta</taxon>
        <taxon>Spermatophyta</taxon>
        <taxon>Magnoliopsida</taxon>
        <taxon>eudicotyledons</taxon>
        <taxon>Gunneridae</taxon>
        <taxon>Pentapetalae</taxon>
        <taxon>asterids</taxon>
        <taxon>lamiids</taxon>
        <taxon>Solanales</taxon>
        <taxon>Solanaceae</taxon>
        <taxon>Solanoideae</taxon>
        <taxon>Solaneae</taxon>
        <taxon>Solanum</taxon>
        <taxon>Solanum subgen. Lycopersicon</taxon>
    </lineage>
</organism>
<dbReference type="AlphaFoldDB" id="A0A6N2BZR4"/>
<sequence>MAVMIAGFEEDIAWLLQEVMHKRLAGVPVWRIDVLKTPFVTVDIGLIRAPRVPHPEVQPLGENLVAPLEQDQAAKPTTSETTDTTSVESISGGSTTLISFRLAPSATLVPLSRVKKLKDQMDTLLYHIQPWLQRSIAEVEEGLERKMAHHCERKVMEAFVKILREDLDTILEARVKEFEALSTEPAEDTMLDALFSTTDVPQNLPREHAKRHRLEIRIIPEIERRSAIYAERSTTNGTVITEDIIDAVPTYEGAGSGKPDTPTC</sequence>
<reference evidence="2" key="1">
    <citation type="submission" date="2019-05" db="EMBL/GenBank/DDBJ databases">
        <title>The de novo reference genome and transcriptome assemblies of the wild tomato species Solanum chilense.</title>
        <authorList>
            <person name="Stam R."/>
            <person name="Nosenko T."/>
            <person name="Hoerger A.C."/>
            <person name="Stephan W."/>
            <person name="Seidel M.A."/>
            <person name="Kuhn J.M.M."/>
            <person name="Haberer G."/>
            <person name="Tellier A."/>
        </authorList>
    </citation>
    <scope>NUCLEOTIDE SEQUENCE</scope>
    <source>
        <tissue evidence="2">Mature leaves</tissue>
    </source>
</reference>
<evidence type="ECO:0000256" key="1">
    <source>
        <dbReference type="SAM" id="MobiDB-lite"/>
    </source>
</evidence>
<accession>A0A6N2BZR4</accession>
<feature type="compositionally biased region" description="Low complexity" evidence="1">
    <location>
        <begin position="77"/>
        <end position="91"/>
    </location>
</feature>
<proteinExistence type="predicted"/>
<comment type="caution">
    <text evidence="2">The sequence shown here is derived from an EMBL/GenBank/DDBJ whole genome shotgun (WGS) entry which is preliminary data.</text>
</comment>
<evidence type="ECO:0000313" key="2">
    <source>
        <dbReference type="EMBL" id="TMW98359.1"/>
    </source>
</evidence>